<evidence type="ECO:0000313" key="7">
    <source>
        <dbReference type="Proteomes" id="UP000799118"/>
    </source>
</evidence>
<dbReference type="Pfam" id="PF00569">
    <property type="entry name" value="ZZ"/>
    <property type="match status" value="2"/>
</dbReference>
<dbReference type="Gene3D" id="3.30.60.90">
    <property type="match status" value="3"/>
</dbReference>
<dbReference type="OrthoDB" id="661148at2759"/>
<name>A0A6A4HSK9_9AGAR</name>
<sequence length="462" mass="50984">MIAAKLLQDIPPTTPNEEDITGCSECGVKLDSMKYVCSTCGEKDPGFHLQLPSHKGERRDSSGRLFTDLPSANTQVYASPLSPTFSSSSKTLLGNKSTYFGHKPLPPVPSLGGSSSRLMLSTNQANETGYELCPNCMEIAGVTHAIAAIVEPGSSPAASNILSSSLEDAALQWIERRAAPKQKGQLRHAYLEKMWGHGGWTDVVQSEADTEDCSTCGVAVSLEKQYRCASCPRYYLCRACYSQVHDLHPSHAFLVLPDKLFSSLSDSEITLLDHSEEQSMGTGIIREERGINCDACRKPIFGVRYQCANCPAPQWGYNLCSNCEEASYRVHDSLHAFFKLPRRVNRPIQSNFPMIPVIYKMPAGPSPAAYDVRDPTGYLRSIVHPAAVCDRCVTRIQGAWFHCAHCRKDLCSSCESVDTHDDTHVFLVFKALIDMQKLRIMVEMDNPENSLPVISYPVYNSS</sequence>
<evidence type="ECO:0000256" key="1">
    <source>
        <dbReference type="ARBA" id="ARBA00022723"/>
    </source>
</evidence>
<dbReference type="PANTHER" id="PTHR15090">
    <property type="entry name" value="SEQUESTOSOME 1-RELATED"/>
    <property type="match status" value="1"/>
</dbReference>
<dbReference type="GO" id="GO:0070530">
    <property type="term" value="F:K63-linked polyubiquitin modification-dependent protein binding"/>
    <property type="evidence" value="ECO:0007669"/>
    <property type="project" value="TreeGrafter"/>
</dbReference>
<dbReference type="PROSITE" id="PS50135">
    <property type="entry name" value="ZF_ZZ_2"/>
    <property type="match status" value="1"/>
</dbReference>
<dbReference type="GO" id="GO:0007032">
    <property type="term" value="P:endosome organization"/>
    <property type="evidence" value="ECO:0007669"/>
    <property type="project" value="TreeGrafter"/>
</dbReference>
<dbReference type="GO" id="GO:0044753">
    <property type="term" value="C:amphisome"/>
    <property type="evidence" value="ECO:0007669"/>
    <property type="project" value="TreeGrafter"/>
</dbReference>
<keyword evidence="1" id="KW-0479">Metal-binding</keyword>
<dbReference type="GO" id="GO:0000423">
    <property type="term" value="P:mitophagy"/>
    <property type="evidence" value="ECO:0007669"/>
    <property type="project" value="TreeGrafter"/>
</dbReference>
<dbReference type="GO" id="GO:0005080">
    <property type="term" value="F:protein kinase C binding"/>
    <property type="evidence" value="ECO:0007669"/>
    <property type="project" value="TreeGrafter"/>
</dbReference>
<keyword evidence="7" id="KW-1185">Reference proteome</keyword>
<evidence type="ECO:0000256" key="2">
    <source>
        <dbReference type="ARBA" id="ARBA00022771"/>
    </source>
</evidence>
<evidence type="ECO:0000256" key="3">
    <source>
        <dbReference type="ARBA" id="ARBA00022833"/>
    </source>
</evidence>
<evidence type="ECO:0000313" key="6">
    <source>
        <dbReference type="EMBL" id="KAE9399947.1"/>
    </source>
</evidence>
<protein>
    <recommendedName>
        <fullName evidence="5">ZZ-type domain-containing protein</fullName>
    </recommendedName>
</protein>
<gene>
    <name evidence="6" type="ORF">BT96DRAFT_677457</name>
</gene>
<reference evidence="6" key="1">
    <citation type="journal article" date="2019" name="Environ. Microbiol.">
        <title>Fungal ecological strategies reflected in gene transcription - a case study of two litter decomposers.</title>
        <authorList>
            <person name="Barbi F."/>
            <person name="Kohler A."/>
            <person name="Barry K."/>
            <person name="Baskaran P."/>
            <person name="Daum C."/>
            <person name="Fauchery L."/>
            <person name="Ihrmark K."/>
            <person name="Kuo A."/>
            <person name="LaButti K."/>
            <person name="Lipzen A."/>
            <person name="Morin E."/>
            <person name="Grigoriev I.V."/>
            <person name="Henrissat B."/>
            <person name="Lindahl B."/>
            <person name="Martin F."/>
        </authorList>
    </citation>
    <scope>NUCLEOTIDE SEQUENCE</scope>
    <source>
        <strain evidence="6">JB14</strain>
    </source>
</reference>
<dbReference type="InterPro" id="IPR052260">
    <property type="entry name" value="Autophagy_Rcpt_SigReg"/>
</dbReference>
<organism evidence="6 7">
    <name type="scientific">Gymnopus androsaceus JB14</name>
    <dbReference type="NCBI Taxonomy" id="1447944"/>
    <lineage>
        <taxon>Eukaryota</taxon>
        <taxon>Fungi</taxon>
        <taxon>Dikarya</taxon>
        <taxon>Basidiomycota</taxon>
        <taxon>Agaricomycotina</taxon>
        <taxon>Agaricomycetes</taxon>
        <taxon>Agaricomycetidae</taxon>
        <taxon>Agaricales</taxon>
        <taxon>Marasmiineae</taxon>
        <taxon>Omphalotaceae</taxon>
        <taxon>Gymnopus</taxon>
    </lineage>
</organism>
<evidence type="ECO:0000259" key="5">
    <source>
        <dbReference type="PROSITE" id="PS50135"/>
    </source>
</evidence>
<dbReference type="InterPro" id="IPR000433">
    <property type="entry name" value="Znf_ZZ"/>
</dbReference>
<dbReference type="SUPFAM" id="SSF57850">
    <property type="entry name" value="RING/U-box"/>
    <property type="match status" value="3"/>
</dbReference>
<dbReference type="AlphaFoldDB" id="A0A6A4HSK9"/>
<dbReference type="GO" id="GO:0035973">
    <property type="term" value="P:aggrephagy"/>
    <property type="evidence" value="ECO:0007669"/>
    <property type="project" value="TreeGrafter"/>
</dbReference>
<dbReference type="GO" id="GO:0008270">
    <property type="term" value="F:zinc ion binding"/>
    <property type="evidence" value="ECO:0007669"/>
    <property type="project" value="UniProtKB-KW"/>
</dbReference>
<dbReference type="SMART" id="SM00291">
    <property type="entry name" value="ZnF_ZZ"/>
    <property type="match status" value="3"/>
</dbReference>
<keyword evidence="3" id="KW-0862">Zinc</keyword>
<dbReference type="InterPro" id="IPR043145">
    <property type="entry name" value="Znf_ZZ_sf"/>
</dbReference>
<accession>A0A6A4HSK9</accession>
<dbReference type="PANTHER" id="PTHR15090:SF0">
    <property type="entry name" value="SEQUESTOSOME-1"/>
    <property type="match status" value="1"/>
</dbReference>
<proteinExistence type="predicted"/>
<dbReference type="GO" id="GO:0016235">
    <property type="term" value="C:aggresome"/>
    <property type="evidence" value="ECO:0007669"/>
    <property type="project" value="TreeGrafter"/>
</dbReference>
<keyword evidence="2 4" id="KW-0863">Zinc-finger</keyword>
<evidence type="ECO:0000256" key="4">
    <source>
        <dbReference type="PROSITE-ProRule" id="PRU00228"/>
    </source>
</evidence>
<dbReference type="EMBL" id="ML769463">
    <property type="protein sequence ID" value="KAE9399947.1"/>
    <property type="molecule type" value="Genomic_DNA"/>
</dbReference>
<feature type="domain" description="ZZ-type" evidence="5">
    <location>
        <begin position="288"/>
        <end position="345"/>
    </location>
</feature>
<dbReference type="Proteomes" id="UP000799118">
    <property type="component" value="Unassembled WGS sequence"/>
</dbReference>